<evidence type="ECO:0000313" key="2">
    <source>
        <dbReference type="EMBL" id="MDF1611801.1"/>
    </source>
</evidence>
<dbReference type="SFLD" id="SFLDG01018">
    <property type="entry name" value="Squalene/Phytoene_Synthase_Lik"/>
    <property type="match status" value="1"/>
</dbReference>
<sequence>MFDESKKITKESKSSFYYALSLLEKPKREAMNTVYAFCRKTDDIVDVGNESDDVKYERLRKWRNELEKALKGNSEIQLLNKLIIYIKQFNIPLDPFFELIAGVEMDLQRKRFLTFDDLSNYCYLVASTVGLMSIEIFGYKHQSTKDYAVNLGKAMQLTNILRDVKKDYENGRIYLPQNDLKLFNYSEEDLRNKIYNQHFINLMKYEANRAKYFYQKANESLNHDDKRSMFAARAMQHIYFRLLKKLEQENYDVINKNIKVNKFEKVSIAIGVWAKYSLVY</sequence>
<dbReference type="CDD" id="cd00683">
    <property type="entry name" value="Trans_IPPS_HH"/>
    <property type="match status" value="1"/>
</dbReference>
<dbReference type="InterPro" id="IPR033904">
    <property type="entry name" value="Trans_IPPS_HH"/>
</dbReference>
<dbReference type="PROSITE" id="PS01045">
    <property type="entry name" value="SQUALEN_PHYTOEN_SYN_2"/>
    <property type="match status" value="1"/>
</dbReference>
<proteinExistence type="predicted"/>
<dbReference type="EC" id="2.5.1.103" evidence="2"/>
<keyword evidence="3" id="KW-1185">Reference proteome</keyword>
<dbReference type="NCBIfam" id="TIGR03465">
    <property type="entry name" value="HpnD"/>
    <property type="match status" value="1"/>
</dbReference>
<dbReference type="GO" id="GO:0004311">
    <property type="term" value="F:geranylgeranyl diphosphate synthase activity"/>
    <property type="evidence" value="ECO:0007669"/>
    <property type="project" value="InterPro"/>
</dbReference>
<reference evidence="2" key="1">
    <citation type="submission" date="2023-03" db="EMBL/GenBank/DDBJ databases">
        <title>Stygiobacter electus gen. nov., sp. nov., facultatively anaerobic thermotolerant bacterium of the class Ignavibacteria from a well of Yessentuki mineral water deposit.</title>
        <authorList>
            <person name="Podosokorskaya O.A."/>
            <person name="Elcheninov A.G."/>
            <person name="Petrova N.F."/>
            <person name="Zavarzina D.G."/>
            <person name="Kublanov I.V."/>
            <person name="Merkel A.Y."/>
        </authorList>
    </citation>
    <scope>NUCLEOTIDE SEQUENCE</scope>
    <source>
        <strain evidence="2">09-Me</strain>
    </source>
</reference>
<dbReference type="Gene3D" id="1.10.600.10">
    <property type="entry name" value="Farnesyl Diphosphate Synthase"/>
    <property type="match status" value="1"/>
</dbReference>
<dbReference type="SFLD" id="SFLDG01212">
    <property type="entry name" value="Phytoene_synthase_like"/>
    <property type="match status" value="1"/>
</dbReference>
<dbReference type="InterPro" id="IPR002060">
    <property type="entry name" value="Squ/phyt_synthse"/>
</dbReference>
<dbReference type="Proteomes" id="UP001221302">
    <property type="component" value="Unassembled WGS sequence"/>
</dbReference>
<dbReference type="SFLD" id="SFLDS00005">
    <property type="entry name" value="Isoprenoid_Synthase_Type_I"/>
    <property type="match status" value="1"/>
</dbReference>
<accession>A0AAE3NVU4</accession>
<keyword evidence="1 2" id="KW-0808">Transferase</keyword>
<evidence type="ECO:0000256" key="1">
    <source>
        <dbReference type="ARBA" id="ARBA00022679"/>
    </source>
</evidence>
<gene>
    <name evidence="2" type="primary">hpnD</name>
    <name evidence="2" type="ORF">P0M35_06540</name>
</gene>
<dbReference type="SUPFAM" id="SSF48576">
    <property type="entry name" value="Terpenoid synthases"/>
    <property type="match status" value="1"/>
</dbReference>
<dbReference type="InterPro" id="IPR017828">
    <property type="entry name" value="SQ_synth_HpnD-like"/>
</dbReference>
<dbReference type="AlphaFoldDB" id="A0AAE3NVU4"/>
<dbReference type="InterPro" id="IPR044843">
    <property type="entry name" value="Trans_IPPS_bact-type"/>
</dbReference>
<dbReference type="GO" id="GO:0051996">
    <property type="term" value="F:squalene synthase [NAD(P)H] activity"/>
    <property type="evidence" value="ECO:0007669"/>
    <property type="project" value="InterPro"/>
</dbReference>
<comment type="caution">
    <text evidence="2">The sequence shown here is derived from an EMBL/GenBank/DDBJ whole genome shotgun (WGS) entry which is preliminary data.</text>
</comment>
<dbReference type="PROSITE" id="PS01044">
    <property type="entry name" value="SQUALEN_PHYTOEN_SYN_1"/>
    <property type="match status" value="1"/>
</dbReference>
<dbReference type="EMBL" id="JARGDL010000007">
    <property type="protein sequence ID" value="MDF1611801.1"/>
    <property type="molecule type" value="Genomic_DNA"/>
</dbReference>
<dbReference type="Pfam" id="PF00494">
    <property type="entry name" value="SQS_PSY"/>
    <property type="match status" value="1"/>
</dbReference>
<name>A0AAE3NVU4_9BACT</name>
<organism evidence="2 3">
    <name type="scientific">Stygiobacter electus</name>
    <dbReference type="NCBI Taxonomy" id="3032292"/>
    <lineage>
        <taxon>Bacteria</taxon>
        <taxon>Pseudomonadati</taxon>
        <taxon>Ignavibacteriota</taxon>
        <taxon>Ignavibacteria</taxon>
        <taxon>Ignavibacteriales</taxon>
        <taxon>Melioribacteraceae</taxon>
        <taxon>Stygiobacter</taxon>
    </lineage>
</organism>
<dbReference type="RefSeq" id="WP_321535568.1">
    <property type="nucleotide sequence ID" value="NZ_JARGDL010000007.1"/>
</dbReference>
<dbReference type="PANTHER" id="PTHR31480">
    <property type="entry name" value="BIFUNCTIONAL LYCOPENE CYCLASE/PHYTOENE SYNTHASE"/>
    <property type="match status" value="1"/>
</dbReference>
<evidence type="ECO:0000313" key="3">
    <source>
        <dbReference type="Proteomes" id="UP001221302"/>
    </source>
</evidence>
<dbReference type="InterPro" id="IPR019845">
    <property type="entry name" value="Squalene/phytoene_synthase_CS"/>
</dbReference>
<dbReference type="GO" id="GO:0016117">
    <property type="term" value="P:carotenoid biosynthetic process"/>
    <property type="evidence" value="ECO:0007669"/>
    <property type="project" value="InterPro"/>
</dbReference>
<dbReference type="InterPro" id="IPR008949">
    <property type="entry name" value="Isoprenoid_synthase_dom_sf"/>
</dbReference>
<protein>
    <submittedName>
        <fullName evidence="2">Presqualene diphosphate synthase HpnD</fullName>
        <ecNumber evidence="2">2.5.1.103</ecNumber>
    </submittedName>
</protein>